<gene>
    <name evidence="1" type="ORF">TALK_14775</name>
</gene>
<keyword evidence="2" id="KW-1185">Reference proteome</keyword>
<accession>A0A1Y2L9M0</accession>
<dbReference type="Proteomes" id="UP000193396">
    <property type="component" value="Unassembled WGS sequence"/>
</dbReference>
<dbReference type="AlphaFoldDB" id="A0A1Y2L9M0"/>
<protein>
    <submittedName>
        <fullName evidence="1">Uncharacterized protein</fullName>
    </submittedName>
</protein>
<evidence type="ECO:0000313" key="2">
    <source>
        <dbReference type="Proteomes" id="UP000193396"/>
    </source>
</evidence>
<sequence length="69" mass="7350">MIRGRCPAFGVKVIRGRTQTQQAGKSLAISGQPGRPALLPVWSIPGTALVPPNGAGRKSFIPNRSERLE</sequence>
<evidence type="ECO:0000313" key="1">
    <source>
        <dbReference type="EMBL" id="OSQ46841.1"/>
    </source>
</evidence>
<organism evidence="1 2">
    <name type="scientific">Thalassospira alkalitolerans</name>
    <dbReference type="NCBI Taxonomy" id="1293890"/>
    <lineage>
        <taxon>Bacteria</taxon>
        <taxon>Pseudomonadati</taxon>
        <taxon>Pseudomonadota</taxon>
        <taxon>Alphaproteobacteria</taxon>
        <taxon>Rhodospirillales</taxon>
        <taxon>Thalassospiraceae</taxon>
        <taxon>Thalassospira</taxon>
    </lineage>
</organism>
<name>A0A1Y2L9M0_9PROT</name>
<dbReference type="EMBL" id="JFKB01000010">
    <property type="protein sequence ID" value="OSQ46841.1"/>
    <property type="molecule type" value="Genomic_DNA"/>
</dbReference>
<proteinExistence type="predicted"/>
<comment type="caution">
    <text evidence="1">The sequence shown here is derived from an EMBL/GenBank/DDBJ whole genome shotgun (WGS) entry which is preliminary data.</text>
</comment>
<reference evidence="1 2" key="1">
    <citation type="submission" date="2014-03" db="EMBL/GenBank/DDBJ databases">
        <title>The draft genome sequence of Thalassospira alkalitolerans JCM 18968.</title>
        <authorList>
            <person name="Lai Q."/>
            <person name="Shao Z."/>
        </authorList>
    </citation>
    <scope>NUCLEOTIDE SEQUENCE [LARGE SCALE GENOMIC DNA]</scope>
    <source>
        <strain evidence="1 2">JCM 18968</strain>
    </source>
</reference>